<proteinExistence type="predicted"/>
<dbReference type="EMBL" id="JH993811">
    <property type="protein sequence ID" value="ELQ76841.1"/>
    <property type="molecule type" value="Genomic_DNA"/>
</dbReference>
<protein>
    <submittedName>
        <fullName evidence="1">Uncharacterized protein</fullName>
    </submittedName>
</protein>
<organism evidence="1 2">
    <name type="scientific">Trachipleistophora hominis</name>
    <name type="common">Microsporidian parasite</name>
    <dbReference type="NCBI Taxonomy" id="72359"/>
    <lineage>
        <taxon>Eukaryota</taxon>
        <taxon>Fungi</taxon>
        <taxon>Fungi incertae sedis</taxon>
        <taxon>Microsporidia</taxon>
        <taxon>Pleistophoridae</taxon>
        <taxon>Trachipleistophora</taxon>
    </lineage>
</organism>
<reference evidence="1 2" key="1">
    <citation type="journal article" date="2012" name="PLoS Pathog.">
        <title>The genome of the obligate intracellular parasite Trachipleistophora hominis: new insights into microsporidian genome dynamics and reductive evolution.</title>
        <authorList>
            <person name="Heinz E."/>
            <person name="Williams T.A."/>
            <person name="Nakjang S."/>
            <person name="Noel C.J."/>
            <person name="Swan D.C."/>
            <person name="Goldberg A.V."/>
            <person name="Harris S.R."/>
            <person name="Weinmaier T."/>
            <person name="Markert S."/>
            <person name="Becher D."/>
            <person name="Bernhardt J."/>
            <person name="Dagan T."/>
            <person name="Hacker C."/>
            <person name="Lucocq J.M."/>
            <person name="Schweder T."/>
            <person name="Rattei T."/>
            <person name="Hall N."/>
            <person name="Hirt R.P."/>
            <person name="Embley T.M."/>
        </authorList>
    </citation>
    <scope>NUCLEOTIDE SEQUENCE [LARGE SCALE GENOMIC DNA]</scope>
</reference>
<accession>L7K0A6</accession>
<name>L7K0A6_TRAHO</name>
<evidence type="ECO:0000313" key="2">
    <source>
        <dbReference type="Proteomes" id="UP000011185"/>
    </source>
</evidence>
<dbReference type="VEuPathDB" id="MicrosporidiaDB:THOM_0164"/>
<dbReference type="HOGENOM" id="CLU_1455440_0_0_1"/>
<dbReference type="InParanoid" id="L7K0A6"/>
<dbReference type="AlphaFoldDB" id="L7K0A6"/>
<dbReference type="OMA" id="TYINITI"/>
<sequence>MIDACAKLFFLGNGISNFFNLIKIKPSTATYMRKSITDCKCNKSFVDAFTFDIETMKRDFIKDPTHENLHRIEQKYVLSMIRSFHKNSKKHVLYSIMYVIIIQRLTTNTECKSTLFLIFFLHFIYTNQFDDITYIEITIKDLEKINTIQNPFFAFYLDDLKRKGAFNVQFYPNYYFLHDLIAEIDDIEESVTKLLK</sequence>
<dbReference type="Proteomes" id="UP000011185">
    <property type="component" value="Unassembled WGS sequence"/>
</dbReference>
<keyword evidence="2" id="KW-1185">Reference proteome</keyword>
<evidence type="ECO:0000313" key="1">
    <source>
        <dbReference type="EMBL" id="ELQ76841.1"/>
    </source>
</evidence>
<dbReference type="OrthoDB" id="10377186at2759"/>
<gene>
    <name evidence="1" type="ORF">THOM_0164</name>
</gene>